<evidence type="ECO:0000256" key="1">
    <source>
        <dbReference type="ARBA" id="ARBA00010701"/>
    </source>
</evidence>
<dbReference type="Proteomes" id="UP000187209">
    <property type="component" value="Unassembled WGS sequence"/>
</dbReference>
<dbReference type="InterPro" id="IPR025483">
    <property type="entry name" value="Lipase_euk"/>
</dbReference>
<dbReference type="SUPFAM" id="SSF53474">
    <property type="entry name" value="alpha/beta-Hydrolases"/>
    <property type="match status" value="1"/>
</dbReference>
<reference evidence="11 12" key="1">
    <citation type="submission" date="2016-11" db="EMBL/GenBank/DDBJ databases">
        <title>The macronuclear genome of Stentor coeruleus: a giant cell with tiny introns.</title>
        <authorList>
            <person name="Slabodnick M."/>
            <person name="Ruby J.G."/>
            <person name="Reiff S.B."/>
            <person name="Swart E.C."/>
            <person name="Gosai S."/>
            <person name="Prabakaran S."/>
            <person name="Witkowska E."/>
            <person name="Larue G.E."/>
            <person name="Fisher S."/>
            <person name="Freeman R.M."/>
            <person name="Gunawardena J."/>
            <person name="Chu W."/>
            <person name="Stover N.A."/>
            <person name="Gregory B.D."/>
            <person name="Nowacki M."/>
            <person name="Derisi J."/>
            <person name="Roy S.W."/>
            <person name="Marshall W.F."/>
            <person name="Sood P."/>
        </authorList>
    </citation>
    <scope>NUCLEOTIDE SEQUENCE [LARGE SCALE GENOMIC DNA]</scope>
    <source>
        <strain evidence="11">WM001</strain>
    </source>
</reference>
<comment type="similarity">
    <text evidence="1 7">Belongs to the AB hydrolase superfamily. Lipase family.</text>
</comment>
<evidence type="ECO:0000313" key="11">
    <source>
        <dbReference type="EMBL" id="OMJ71987.1"/>
    </source>
</evidence>
<proteinExistence type="inferred from homology"/>
<dbReference type="Gene3D" id="3.40.50.1820">
    <property type="entry name" value="alpha/beta hydrolase"/>
    <property type="match status" value="1"/>
</dbReference>
<evidence type="ECO:0000256" key="3">
    <source>
        <dbReference type="ARBA" id="ARBA00022801"/>
    </source>
</evidence>
<evidence type="ECO:0000256" key="8">
    <source>
        <dbReference type="PIRSR" id="PIRSR000862-1"/>
    </source>
</evidence>
<keyword evidence="2 9" id="KW-0732">Signal</keyword>
<dbReference type="InterPro" id="IPR029058">
    <property type="entry name" value="AB_hydrolase_fold"/>
</dbReference>
<dbReference type="EMBL" id="MPUH01000939">
    <property type="protein sequence ID" value="OMJ71987.1"/>
    <property type="molecule type" value="Genomic_DNA"/>
</dbReference>
<protein>
    <recommendedName>
        <fullName evidence="7">Lipase</fullName>
    </recommendedName>
</protein>
<keyword evidence="4 7" id="KW-0442">Lipid degradation</keyword>
<keyword evidence="6" id="KW-0325">Glycoprotein</keyword>
<evidence type="ECO:0000256" key="9">
    <source>
        <dbReference type="SAM" id="SignalP"/>
    </source>
</evidence>
<dbReference type="PANTHER" id="PTHR11005">
    <property type="entry name" value="LYSOSOMAL ACID LIPASE-RELATED"/>
    <property type="match status" value="1"/>
</dbReference>
<dbReference type="InterPro" id="IPR006693">
    <property type="entry name" value="AB_hydrolase_lipase"/>
</dbReference>
<keyword evidence="3 7" id="KW-0378">Hydrolase</keyword>
<gene>
    <name evidence="11" type="ORF">SteCoe_29663</name>
</gene>
<feature type="domain" description="Partial AB-hydrolase lipase" evidence="10">
    <location>
        <begin position="31"/>
        <end position="90"/>
    </location>
</feature>
<evidence type="ECO:0000313" key="12">
    <source>
        <dbReference type="Proteomes" id="UP000187209"/>
    </source>
</evidence>
<evidence type="ECO:0000256" key="5">
    <source>
        <dbReference type="ARBA" id="ARBA00023098"/>
    </source>
</evidence>
<evidence type="ECO:0000256" key="2">
    <source>
        <dbReference type="ARBA" id="ARBA00022729"/>
    </source>
</evidence>
<dbReference type="FunFam" id="3.40.50.1820:FF:000057">
    <property type="entry name" value="Lipase"/>
    <property type="match status" value="1"/>
</dbReference>
<feature type="active site" description="Charge relay system" evidence="8">
    <location>
        <position position="366"/>
    </location>
</feature>
<organism evidence="11 12">
    <name type="scientific">Stentor coeruleus</name>
    <dbReference type="NCBI Taxonomy" id="5963"/>
    <lineage>
        <taxon>Eukaryota</taxon>
        <taxon>Sar</taxon>
        <taxon>Alveolata</taxon>
        <taxon>Ciliophora</taxon>
        <taxon>Postciliodesmatophora</taxon>
        <taxon>Heterotrichea</taxon>
        <taxon>Heterotrichida</taxon>
        <taxon>Stentoridae</taxon>
        <taxon>Stentor</taxon>
    </lineage>
</organism>
<sequence>MLLFNTLKLIQFLSFLNIIHSLNPESIQSFKDICLSNNYSFESHQVTTSDGYILTLFRIPNKVNESYSPNKPIVFLQHGLIDLAETWITNIPCHGFLLSDSGFDVWFGNSRGSYHSLGHKTLNSTKDPEYWQFTWQHMAEFDIPASVSYILNLTKKPKLAYIGHSQGTLIMFALLAMDPKFIENLSIFIALAPVGIVRELDVPMFKILKKNPVLAMAEKYGIYELLPNKQQNEAFYEFCAKKINPCEKIVDFLAGMKVEDDNKERFPIIMAHEPGGTSVMNMMHWQQMTNYKENKVQNFDYGEEINIRVYGKSQPPVYDFTKIPGPIAIFSAKKDRLADVEDVKWLVGILSEGTVVVNRELENFGHQTFLWGNEKAMEYFDEVIRVIEEFEKV</sequence>
<keyword evidence="5" id="KW-0443">Lipid metabolism</keyword>
<dbReference type="GO" id="GO:0016788">
    <property type="term" value="F:hydrolase activity, acting on ester bonds"/>
    <property type="evidence" value="ECO:0007669"/>
    <property type="project" value="InterPro"/>
</dbReference>
<feature type="active site" description="Nucleophile" evidence="8">
    <location>
        <position position="165"/>
    </location>
</feature>
<evidence type="ECO:0000256" key="7">
    <source>
        <dbReference type="PIRNR" id="PIRNR000862"/>
    </source>
</evidence>
<accession>A0A1R2B5F6</accession>
<keyword evidence="12" id="KW-1185">Reference proteome</keyword>
<feature type="active site" description="Charge relay system" evidence="8">
    <location>
        <position position="335"/>
    </location>
</feature>
<feature type="signal peptide" evidence="9">
    <location>
        <begin position="1"/>
        <end position="21"/>
    </location>
</feature>
<evidence type="ECO:0000256" key="4">
    <source>
        <dbReference type="ARBA" id="ARBA00022963"/>
    </source>
</evidence>
<dbReference type="GO" id="GO:0016042">
    <property type="term" value="P:lipid catabolic process"/>
    <property type="evidence" value="ECO:0007669"/>
    <property type="project" value="UniProtKB-KW"/>
</dbReference>
<dbReference type="Pfam" id="PF04083">
    <property type="entry name" value="Abhydro_lipase"/>
    <property type="match status" value="1"/>
</dbReference>
<dbReference type="PIRSF" id="PIRSF000862">
    <property type="entry name" value="Steryl_ester_lip"/>
    <property type="match status" value="1"/>
</dbReference>
<evidence type="ECO:0000256" key="6">
    <source>
        <dbReference type="ARBA" id="ARBA00023180"/>
    </source>
</evidence>
<evidence type="ECO:0000259" key="10">
    <source>
        <dbReference type="Pfam" id="PF04083"/>
    </source>
</evidence>
<feature type="chain" id="PRO_5012548629" description="Lipase" evidence="9">
    <location>
        <begin position="22"/>
        <end position="393"/>
    </location>
</feature>
<comment type="caution">
    <text evidence="11">The sequence shown here is derived from an EMBL/GenBank/DDBJ whole genome shotgun (WGS) entry which is preliminary data.</text>
</comment>
<dbReference type="AlphaFoldDB" id="A0A1R2B5F6"/>
<dbReference type="OrthoDB" id="8040642at2759"/>
<name>A0A1R2B5F6_9CILI</name>